<dbReference type="AlphaFoldDB" id="A0AAW1TUS2"/>
<reference evidence="1 2" key="1">
    <citation type="submission" date="2023-03" db="EMBL/GenBank/DDBJ databases">
        <title>Genome insight into feeding habits of ladybird beetles.</title>
        <authorList>
            <person name="Li H.-S."/>
            <person name="Huang Y.-H."/>
            <person name="Pang H."/>
        </authorList>
    </citation>
    <scope>NUCLEOTIDE SEQUENCE [LARGE SCALE GENOMIC DNA]</scope>
    <source>
        <strain evidence="1">SYSU_2023b</strain>
        <tissue evidence="1">Whole body</tissue>
    </source>
</reference>
<name>A0AAW1TUS2_9CUCU</name>
<proteinExistence type="predicted"/>
<evidence type="ECO:0000313" key="1">
    <source>
        <dbReference type="EMBL" id="KAK9875292.1"/>
    </source>
</evidence>
<evidence type="ECO:0000313" key="2">
    <source>
        <dbReference type="Proteomes" id="UP001431783"/>
    </source>
</evidence>
<dbReference type="Proteomes" id="UP001431783">
    <property type="component" value="Unassembled WGS sequence"/>
</dbReference>
<accession>A0AAW1TUS2</accession>
<protein>
    <submittedName>
        <fullName evidence="1">Uncharacterized protein</fullName>
    </submittedName>
</protein>
<organism evidence="1 2">
    <name type="scientific">Henosepilachna vigintioctopunctata</name>
    <dbReference type="NCBI Taxonomy" id="420089"/>
    <lineage>
        <taxon>Eukaryota</taxon>
        <taxon>Metazoa</taxon>
        <taxon>Ecdysozoa</taxon>
        <taxon>Arthropoda</taxon>
        <taxon>Hexapoda</taxon>
        <taxon>Insecta</taxon>
        <taxon>Pterygota</taxon>
        <taxon>Neoptera</taxon>
        <taxon>Endopterygota</taxon>
        <taxon>Coleoptera</taxon>
        <taxon>Polyphaga</taxon>
        <taxon>Cucujiformia</taxon>
        <taxon>Coccinelloidea</taxon>
        <taxon>Coccinellidae</taxon>
        <taxon>Epilachninae</taxon>
        <taxon>Epilachnini</taxon>
        <taxon>Henosepilachna</taxon>
    </lineage>
</organism>
<dbReference type="EMBL" id="JARQZJ010000033">
    <property type="protein sequence ID" value="KAK9875292.1"/>
    <property type="molecule type" value="Genomic_DNA"/>
</dbReference>
<comment type="caution">
    <text evidence="1">The sequence shown here is derived from an EMBL/GenBank/DDBJ whole genome shotgun (WGS) entry which is preliminary data.</text>
</comment>
<keyword evidence="2" id="KW-1185">Reference proteome</keyword>
<gene>
    <name evidence="1" type="ORF">WA026_007689</name>
</gene>
<sequence>MYYHVVTAVSIRTMDQWMNNELFPIDPVNTHCDLSGRTQQFFFRLIEDGTAESKGDDIWHSMFALPLRIRRNYEVDGSANSITEVRKTITGPQSERHSHIGPESACVTL</sequence>